<accession>A0AAN8T0R4</accession>
<comment type="caution">
    <text evidence="1">The sequence shown here is derived from an EMBL/GenBank/DDBJ whole genome shotgun (WGS) entry which is preliminary data.</text>
</comment>
<evidence type="ECO:0000313" key="2">
    <source>
        <dbReference type="Proteomes" id="UP001371456"/>
    </source>
</evidence>
<proteinExistence type="predicted"/>
<dbReference type="EMBL" id="JBANQN010000011">
    <property type="protein sequence ID" value="KAK6776417.1"/>
    <property type="molecule type" value="Genomic_DNA"/>
</dbReference>
<sequence length="73" mass="8221">MKLNVFNAKSIACATFVSELMLHLCEEVQELADCECDIRMGSDTSLGGEGLNCDETEMIWPHDFHILDDPQIF</sequence>
<dbReference type="Proteomes" id="UP001371456">
    <property type="component" value="Unassembled WGS sequence"/>
</dbReference>
<dbReference type="AlphaFoldDB" id="A0AAN8T0R4"/>
<name>A0AAN8T0R4_SOLBU</name>
<reference evidence="1 2" key="1">
    <citation type="submission" date="2024-02" db="EMBL/GenBank/DDBJ databases">
        <title>de novo genome assembly of Solanum bulbocastanum strain 11H21.</title>
        <authorList>
            <person name="Hosaka A.J."/>
        </authorList>
    </citation>
    <scope>NUCLEOTIDE SEQUENCE [LARGE SCALE GENOMIC DNA]</scope>
    <source>
        <tissue evidence="1">Young leaves</tissue>
    </source>
</reference>
<protein>
    <submittedName>
        <fullName evidence="1">Uncharacterized protein</fullName>
    </submittedName>
</protein>
<keyword evidence="2" id="KW-1185">Reference proteome</keyword>
<gene>
    <name evidence="1" type="ORF">RDI58_027418</name>
</gene>
<organism evidence="1 2">
    <name type="scientific">Solanum bulbocastanum</name>
    <name type="common">Wild potato</name>
    <dbReference type="NCBI Taxonomy" id="147425"/>
    <lineage>
        <taxon>Eukaryota</taxon>
        <taxon>Viridiplantae</taxon>
        <taxon>Streptophyta</taxon>
        <taxon>Embryophyta</taxon>
        <taxon>Tracheophyta</taxon>
        <taxon>Spermatophyta</taxon>
        <taxon>Magnoliopsida</taxon>
        <taxon>eudicotyledons</taxon>
        <taxon>Gunneridae</taxon>
        <taxon>Pentapetalae</taxon>
        <taxon>asterids</taxon>
        <taxon>lamiids</taxon>
        <taxon>Solanales</taxon>
        <taxon>Solanaceae</taxon>
        <taxon>Solanoideae</taxon>
        <taxon>Solaneae</taxon>
        <taxon>Solanum</taxon>
    </lineage>
</organism>
<evidence type="ECO:0000313" key="1">
    <source>
        <dbReference type="EMBL" id="KAK6776417.1"/>
    </source>
</evidence>